<dbReference type="EMBL" id="FUZT01000004">
    <property type="protein sequence ID" value="SKC61315.1"/>
    <property type="molecule type" value="Genomic_DNA"/>
</dbReference>
<gene>
    <name evidence="1" type="ORF">SAMN02194393_01677</name>
</gene>
<sequence>MSIIPFERLISNTSTVFLGIDMDQAAINAANGIGNHPDFVPRLPNWSSIEKFDNDSSSEDFSPFGGVQNPDYIWDQPTSDGQTSAFAIASKEFTIPSTLLTASFSIFLDAVADNAMKVKIELFEKIGGNFVKTAPQPSGLGDITWISGDPNNPAVGLTETKPFNWQDIRMYSTRFTVPSSKTLKIVVSFEATNYLIQPPGSFNAAGLQFVADIYATVPEFLYISNIGDNTIKIYDITNPVVPVLTAQFNGGVFNFPGGLAITDSILYIANSGNDTVEIFDITNPIAPVHVSQFNGGNLNQPFGLIVTDNILYVSSVNDSTVQIYDITNPTTPSHLGQFNGGNLSSPRELAITGTTLYVANSGNNTVQIYDITNPTTPAHLGQFNGGNLINPVGLAIVDNTLYVSNNTDNTVEIYDIANPVTPIHLGQFNGSNLNNPAGLAITDNILYVANSGDSTVEIYDITNSTAPIRIREFNGSNLNSPIGLVIFTLLD</sequence>
<organism evidence="1 2">
    <name type="scientific">Maledivibacter halophilus</name>
    <dbReference type="NCBI Taxonomy" id="36842"/>
    <lineage>
        <taxon>Bacteria</taxon>
        <taxon>Bacillati</taxon>
        <taxon>Bacillota</taxon>
        <taxon>Clostridia</taxon>
        <taxon>Peptostreptococcales</taxon>
        <taxon>Caminicellaceae</taxon>
        <taxon>Maledivibacter</taxon>
    </lineage>
</organism>
<accession>A0A1T5KCY6</accession>
<dbReference type="PANTHER" id="PTHR47197">
    <property type="entry name" value="PROTEIN NIRF"/>
    <property type="match status" value="1"/>
</dbReference>
<dbReference type="SUPFAM" id="SSF75011">
    <property type="entry name" value="3-carboxy-cis,cis-mucoante lactonizing enzyme"/>
    <property type="match status" value="1"/>
</dbReference>
<dbReference type="InterPro" id="IPR011042">
    <property type="entry name" value="6-blade_b-propeller_TolB-like"/>
</dbReference>
<evidence type="ECO:0000313" key="2">
    <source>
        <dbReference type="Proteomes" id="UP000190285"/>
    </source>
</evidence>
<name>A0A1T5KCY6_9FIRM</name>
<dbReference type="Pfam" id="PF08309">
    <property type="entry name" value="LVIVD"/>
    <property type="match status" value="1"/>
</dbReference>
<dbReference type="AlphaFoldDB" id="A0A1T5KCY6"/>
<dbReference type="STRING" id="36842.SAMN02194393_01677"/>
<evidence type="ECO:0000313" key="1">
    <source>
        <dbReference type="EMBL" id="SKC61315.1"/>
    </source>
</evidence>
<reference evidence="1 2" key="1">
    <citation type="submission" date="2017-02" db="EMBL/GenBank/DDBJ databases">
        <authorList>
            <person name="Peterson S.W."/>
        </authorList>
    </citation>
    <scope>NUCLEOTIDE SEQUENCE [LARGE SCALE GENOMIC DNA]</scope>
    <source>
        <strain evidence="1 2">M1</strain>
    </source>
</reference>
<dbReference type="InterPro" id="IPR015943">
    <property type="entry name" value="WD40/YVTN_repeat-like_dom_sf"/>
</dbReference>
<dbReference type="InterPro" id="IPR051200">
    <property type="entry name" value="Host-pathogen_enzymatic-act"/>
</dbReference>
<dbReference type="PANTHER" id="PTHR47197:SF3">
    <property type="entry name" value="DIHYDRO-HEME D1 DEHYDROGENASE"/>
    <property type="match status" value="1"/>
</dbReference>
<dbReference type="RefSeq" id="WP_208985020.1">
    <property type="nucleotide sequence ID" value="NZ_FUZT01000004.1"/>
</dbReference>
<proteinExistence type="predicted"/>
<dbReference type="InterPro" id="IPR013211">
    <property type="entry name" value="LVIVD"/>
</dbReference>
<dbReference type="CDD" id="cd05819">
    <property type="entry name" value="NHL"/>
    <property type="match status" value="1"/>
</dbReference>
<dbReference type="Gene3D" id="2.120.10.30">
    <property type="entry name" value="TolB, C-terminal domain"/>
    <property type="match status" value="1"/>
</dbReference>
<dbReference type="Gene3D" id="2.130.10.10">
    <property type="entry name" value="YVTN repeat-like/Quinoprotein amine dehydrogenase"/>
    <property type="match status" value="1"/>
</dbReference>
<dbReference type="Proteomes" id="UP000190285">
    <property type="component" value="Unassembled WGS sequence"/>
</dbReference>
<protein>
    <submittedName>
        <fullName evidence="1">LVIVD repeat-containing protein</fullName>
    </submittedName>
</protein>
<keyword evidence="2" id="KW-1185">Reference proteome</keyword>